<evidence type="ECO:0000259" key="1">
    <source>
        <dbReference type="Pfam" id="PF12728"/>
    </source>
</evidence>
<name>A0A378Y6P1_9NOCA</name>
<organism evidence="2 3">
    <name type="scientific">Nocardia otitidiscaviarum</name>
    <dbReference type="NCBI Taxonomy" id="1823"/>
    <lineage>
        <taxon>Bacteria</taxon>
        <taxon>Bacillati</taxon>
        <taxon>Actinomycetota</taxon>
        <taxon>Actinomycetes</taxon>
        <taxon>Mycobacteriales</taxon>
        <taxon>Nocardiaceae</taxon>
        <taxon>Nocardia</taxon>
    </lineage>
</organism>
<dbReference type="Pfam" id="PF12728">
    <property type="entry name" value="HTH_17"/>
    <property type="match status" value="1"/>
</dbReference>
<dbReference type="Proteomes" id="UP000255467">
    <property type="component" value="Unassembled WGS sequence"/>
</dbReference>
<gene>
    <name evidence="2" type="ORF">NCTC1934_00312</name>
</gene>
<evidence type="ECO:0000313" key="2">
    <source>
        <dbReference type="EMBL" id="SUA72882.1"/>
    </source>
</evidence>
<keyword evidence="3" id="KW-1185">Reference proteome</keyword>
<reference evidence="2 3" key="1">
    <citation type="submission" date="2018-06" db="EMBL/GenBank/DDBJ databases">
        <authorList>
            <consortium name="Pathogen Informatics"/>
            <person name="Doyle S."/>
        </authorList>
    </citation>
    <scope>NUCLEOTIDE SEQUENCE [LARGE SCALE GENOMIC DNA]</scope>
    <source>
        <strain evidence="2 3">NCTC1934</strain>
    </source>
</reference>
<dbReference type="AlphaFoldDB" id="A0A378Y6P1"/>
<feature type="domain" description="Helix-turn-helix" evidence="1">
    <location>
        <begin position="26"/>
        <end position="68"/>
    </location>
</feature>
<proteinExistence type="predicted"/>
<dbReference type="EMBL" id="UGRY01000002">
    <property type="protein sequence ID" value="SUA72882.1"/>
    <property type="molecule type" value="Genomic_DNA"/>
</dbReference>
<protein>
    <submittedName>
        <fullName evidence="2">Helix-turn-helix domain</fullName>
    </submittedName>
</protein>
<dbReference type="InterPro" id="IPR041657">
    <property type="entry name" value="HTH_17"/>
</dbReference>
<evidence type="ECO:0000313" key="3">
    <source>
        <dbReference type="Proteomes" id="UP000255467"/>
    </source>
</evidence>
<accession>A0A378Y6P1</accession>
<sequence length="77" mass="8330">MDEIEPNTAVGDVWETLPLLLPIPRAAALLGISRSAAYRLAESRELPTKRMGGRVYVVTARLRALLESEPADLGEAA</sequence>
<dbReference type="OrthoDB" id="4559092at2"/>
<dbReference type="RefSeq" id="WP_051037607.1">
    <property type="nucleotide sequence ID" value="NZ_UGRY01000002.1"/>
</dbReference>